<dbReference type="AlphaFoldDB" id="A0A8J3JVT5"/>
<proteinExistence type="predicted"/>
<organism evidence="1 2">
    <name type="scientific">Catellatospora chokoriensis</name>
    <dbReference type="NCBI Taxonomy" id="310353"/>
    <lineage>
        <taxon>Bacteria</taxon>
        <taxon>Bacillati</taxon>
        <taxon>Actinomycetota</taxon>
        <taxon>Actinomycetes</taxon>
        <taxon>Micromonosporales</taxon>
        <taxon>Micromonosporaceae</taxon>
        <taxon>Catellatospora</taxon>
    </lineage>
</organism>
<protein>
    <submittedName>
        <fullName evidence="1">Uncharacterized protein</fullName>
    </submittedName>
</protein>
<dbReference type="Proteomes" id="UP000619293">
    <property type="component" value="Unassembled WGS sequence"/>
</dbReference>
<accession>A0A8J3JVT5</accession>
<keyword evidence="2" id="KW-1185">Reference proteome</keyword>
<comment type="caution">
    <text evidence="1">The sequence shown here is derived from an EMBL/GenBank/DDBJ whole genome shotgun (WGS) entry which is preliminary data.</text>
</comment>
<evidence type="ECO:0000313" key="2">
    <source>
        <dbReference type="Proteomes" id="UP000619293"/>
    </source>
</evidence>
<name>A0A8J3JVT5_9ACTN</name>
<gene>
    <name evidence="1" type="ORF">Cch02nite_14350</name>
</gene>
<dbReference type="EMBL" id="BONG01000006">
    <property type="protein sequence ID" value="GIF87991.1"/>
    <property type="molecule type" value="Genomic_DNA"/>
</dbReference>
<reference evidence="1 2" key="1">
    <citation type="submission" date="2021-01" db="EMBL/GenBank/DDBJ databases">
        <title>Whole genome shotgun sequence of Catellatospora chokoriensis NBRC 107358.</title>
        <authorList>
            <person name="Komaki H."/>
            <person name="Tamura T."/>
        </authorList>
    </citation>
    <scope>NUCLEOTIDE SEQUENCE [LARGE SCALE GENOMIC DNA]</scope>
    <source>
        <strain evidence="1 2">NBRC 107358</strain>
    </source>
</reference>
<evidence type="ECO:0000313" key="1">
    <source>
        <dbReference type="EMBL" id="GIF87991.1"/>
    </source>
</evidence>
<sequence length="100" mass="9413">MQLIGLAEVAGGAGLGVGGAGATVGEALGTDIDIDGDGAAVGVTAGAGDEVGVGVEAVPPAAGFEGEAQAASAIMTNTATTAMRRCMRTPGGRGFSVPRP</sequence>